<sequence>MSNATSLRLSVAFNGNQVVRKLSKAKTILTAVPKLAKTVITNAPNTVVDRAKKLRDYLLDVKAGRASLDMTGYHNAEAVGEEADEGGSALELRPFPSSSSSPPSTSHLPLPEGQHSSIRGVSAPLDVQATILTMEDSWTSPLDYTWEWGAFRRVPIPARPTFKPLVKDDGVVATAGNVNEGTSARQKPSSSDPEGETSTSIARGSQLFPDESERELFWVNVEGRTFSFQDLVQQRQTTPPHDGVDSNGDNMKPLLERRPRRPLPSVFGVSATNTAMSTRERGCRRAAGLGVGVGVEPPSRSRSRSYRIREGVGSSRGGG</sequence>
<name>A0A0C3L7D4_9AGAM</name>
<dbReference type="Proteomes" id="UP000054248">
    <property type="component" value="Unassembled WGS sequence"/>
</dbReference>
<feature type="compositionally biased region" description="Polar residues" evidence="1">
    <location>
        <begin position="176"/>
        <end position="203"/>
    </location>
</feature>
<organism evidence="2 3">
    <name type="scientific">Tulasnella calospora MUT 4182</name>
    <dbReference type="NCBI Taxonomy" id="1051891"/>
    <lineage>
        <taxon>Eukaryota</taxon>
        <taxon>Fungi</taxon>
        <taxon>Dikarya</taxon>
        <taxon>Basidiomycota</taxon>
        <taxon>Agaricomycotina</taxon>
        <taxon>Agaricomycetes</taxon>
        <taxon>Cantharellales</taxon>
        <taxon>Tulasnellaceae</taxon>
        <taxon>Tulasnella</taxon>
    </lineage>
</organism>
<dbReference type="EMBL" id="KN822979">
    <property type="protein sequence ID" value="KIO29768.1"/>
    <property type="molecule type" value="Genomic_DNA"/>
</dbReference>
<evidence type="ECO:0000313" key="3">
    <source>
        <dbReference type="Proteomes" id="UP000054248"/>
    </source>
</evidence>
<evidence type="ECO:0000256" key="1">
    <source>
        <dbReference type="SAM" id="MobiDB-lite"/>
    </source>
</evidence>
<reference evidence="3" key="2">
    <citation type="submission" date="2015-01" db="EMBL/GenBank/DDBJ databases">
        <title>Evolutionary Origins and Diversification of the Mycorrhizal Mutualists.</title>
        <authorList>
            <consortium name="DOE Joint Genome Institute"/>
            <consortium name="Mycorrhizal Genomics Consortium"/>
            <person name="Kohler A."/>
            <person name="Kuo A."/>
            <person name="Nagy L.G."/>
            <person name="Floudas D."/>
            <person name="Copeland A."/>
            <person name="Barry K.W."/>
            <person name="Cichocki N."/>
            <person name="Veneault-Fourrey C."/>
            <person name="LaButti K."/>
            <person name="Lindquist E.A."/>
            <person name="Lipzen A."/>
            <person name="Lundell T."/>
            <person name="Morin E."/>
            <person name="Murat C."/>
            <person name="Riley R."/>
            <person name="Ohm R."/>
            <person name="Sun H."/>
            <person name="Tunlid A."/>
            <person name="Henrissat B."/>
            <person name="Grigoriev I.V."/>
            <person name="Hibbett D.S."/>
            <person name="Martin F."/>
        </authorList>
    </citation>
    <scope>NUCLEOTIDE SEQUENCE [LARGE SCALE GENOMIC DNA]</scope>
    <source>
        <strain evidence="3">MUT 4182</strain>
    </source>
</reference>
<feature type="compositionally biased region" description="Low complexity" evidence="1">
    <location>
        <begin position="86"/>
        <end position="111"/>
    </location>
</feature>
<feature type="region of interest" description="Disordered" evidence="1">
    <location>
        <begin position="80"/>
        <end position="118"/>
    </location>
</feature>
<gene>
    <name evidence="2" type="ORF">M407DRAFT_226673</name>
</gene>
<keyword evidence="3" id="KW-1185">Reference proteome</keyword>
<protein>
    <submittedName>
        <fullName evidence="2">Uncharacterized protein</fullName>
    </submittedName>
</protein>
<dbReference type="AlphaFoldDB" id="A0A0C3L7D4"/>
<feature type="region of interest" description="Disordered" evidence="1">
    <location>
        <begin position="236"/>
        <end position="265"/>
    </location>
</feature>
<feature type="region of interest" description="Disordered" evidence="1">
    <location>
        <begin position="289"/>
        <end position="319"/>
    </location>
</feature>
<dbReference type="HOGENOM" id="CLU_872074_0_0_1"/>
<accession>A0A0C3L7D4</accession>
<evidence type="ECO:0000313" key="2">
    <source>
        <dbReference type="EMBL" id="KIO29768.1"/>
    </source>
</evidence>
<reference evidence="2 3" key="1">
    <citation type="submission" date="2014-04" db="EMBL/GenBank/DDBJ databases">
        <authorList>
            <consortium name="DOE Joint Genome Institute"/>
            <person name="Kuo A."/>
            <person name="Girlanda M."/>
            <person name="Perotto S."/>
            <person name="Kohler A."/>
            <person name="Nagy L.G."/>
            <person name="Floudas D."/>
            <person name="Copeland A."/>
            <person name="Barry K.W."/>
            <person name="Cichocki N."/>
            <person name="Veneault-Fourrey C."/>
            <person name="LaButti K."/>
            <person name="Lindquist E.A."/>
            <person name="Lipzen A."/>
            <person name="Lundell T."/>
            <person name="Morin E."/>
            <person name="Murat C."/>
            <person name="Sun H."/>
            <person name="Tunlid A."/>
            <person name="Henrissat B."/>
            <person name="Grigoriev I.V."/>
            <person name="Hibbett D.S."/>
            <person name="Martin F."/>
            <person name="Nordberg H.P."/>
            <person name="Cantor M.N."/>
            <person name="Hua S.X."/>
        </authorList>
    </citation>
    <scope>NUCLEOTIDE SEQUENCE [LARGE SCALE GENOMIC DNA]</scope>
    <source>
        <strain evidence="2 3">MUT 4182</strain>
    </source>
</reference>
<proteinExistence type="predicted"/>
<feature type="region of interest" description="Disordered" evidence="1">
    <location>
        <begin position="176"/>
        <end position="206"/>
    </location>
</feature>